<dbReference type="EMBL" id="JARUJP010000003">
    <property type="protein sequence ID" value="MDW8800394.1"/>
    <property type="molecule type" value="Genomic_DNA"/>
</dbReference>
<sequence length="131" mass="15443">MDKEKIIRFLLDNGLEDVEELSYEDLVVLRFYFDFDDSELNAARAYANDESEEEEESDPWYNEYYLTYLSELAVDSVGEIVEDLMDELNIEAQYTSYEIDKENCDYSEFVAVFYEKGKAVDLDEILEKIEA</sequence>
<comment type="caution">
    <text evidence="1">The sequence shown here is derived from an EMBL/GenBank/DDBJ whole genome shotgun (WGS) entry which is preliminary data.</text>
</comment>
<reference evidence="1 2" key="1">
    <citation type="submission" date="2023-04" db="EMBL/GenBank/DDBJ databases">
        <title>Clostridium tannerae sp. nov., isolated from the fecal material of an alpaca.</title>
        <authorList>
            <person name="Miller S."/>
            <person name="Hendry M."/>
            <person name="King J."/>
            <person name="Sankaranarayanan K."/>
            <person name="Lawson P.A."/>
        </authorList>
    </citation>
    <scope>NUCLEOTIDE SEQUENCE [LARGE SCALE GENOMIC DNA]</scope>
    <source>
        <strain evidence="1 2">A1-XYC3</strain>
    </source>
</reference>
<organism evidence="1 2">
    <name type="scientific">Clostridium tanneri</name>
    <dbReference type="NCBI Taxonomy" id="3037988"/>
    <lineage>
        <taxon>Bacteria</taxon>
        <taxon>Bacillati</taxon>
        <taxon>Bacillota</taxon>
        <taxon>Clostridia</taxon>
        <taxon>Eubacteriales</taxon>
        <taxon>Clostridiaceae</taxon>
        <taxon>Clostridium</taxon>
    </lineage>
</organism>
<gene>
    <name evidence="1" type="ORF">P8V03_04415</name>
</gene>
<name>A0ABU4JQJ1_9CLOT</name>
<evidence type="ECO:0000313" key="2">
    <source>
        <dbReference type="Proteomes" id="UP001281656"/>
    </source>
</evidence>
<dbReference type="Proteomes" id="UP001281656">
    <property type="component" value="Unassembled WGS sequence"/>
</dbReference>
<keyword evidence="2" id="KW-1185">Reference proteome</keyword>
<proteinExistence type="predicted"/>
<accession>A0ABU4JQJ1</accession>
<evidence type="ECO:0000313" key="1">
    <source>
        <dbReference type="EMBL" id="MDW8800394.1"/>
    </source>
</evidence>
<protein>
    <submittedName>
        <fullName evidence="1">Uncharacterized protein</fullName>
    </submittedName>
</protein>
<dbReference type="RefSeq" id="WP_261672365.1">
    <property type="nucleotide sequence ID" value="NZ_JARUJP010000003.1"/>
</dbReference>